<keyword evidence="8" id="KW-0418">Kinase</keyword>
<dbReference type="GO" id="GO:0000155">
    <property type="term" value="F:phosphorelay sensor kinase activity"/>
    <property type="evidence" value="ECO:0007669"/>
    <property type="project" value="InterPro"/>
</dbReference>
<evidence type="ECO:0000256" key="9">
    <source>
        <dbReference type="ARBA" id="ARBA00022840"/>
    </source>
</evidence>
<dbReference type="GO" id="GO:0006935">
    <property type="term" value="P:chemotaxis"/>
    <property type="evidence" value="ECO:0007669"/>
    <property type="project" value="UniProtKB-KW"/>
</dbReference>
<keyword evidence="9" id="KW-0067">ATP-binding</keyword>
<dbReference type="EC" id="2.7.13.3" evidence="2"/>
<evidence type="ECO:0000256" key="12">
    <source>
        <dbReference type="PROSITE-ProRule" id="PRU00110"/>
    </source>
</evidence>
<dbReference type="InterPro" id="IPR008207">
    <property type="entry name" value="Sig_transdc_His_kin_Hpt_dom"/>
</dbReference>
<dbReference type="Pfam" id="PF02895">
    <property type="entry name" value="H-kinase_dim"/>
    <property type="match status" value="1"/>
</dbReference>
<feature type="domain" description="Histidine kinase" evidence="14">
    <location>
        <begin position="300"/>
        <end position="556"/>
    </location>
</feature>
<dbReference type="SUPFAM" id="SSF55874">
    <property type="entry name" value="ATPase domain of HSP90 chaperone/DNA topoisomerase II/histidine kinase"/>
    <property type="match status" value="1"/>
</dbReference>
<dbReference type="InterPro" id="IPR003594">
    <property type="entry name" value="HATPase_dom"/>
</dbReference>
<keyword evidence="6" id="KW-0808">Transferase</keyword>
<dbReference type="Gene3D" id="1.20.120.160">
    <property type="entry name" value="HPT domain"/>
    <property type="match status" value="1"/>
</dbReference>
<dbReference type="PROSITE" id="PS50109">
    <property type="entry name" value="HIS_KIN"/>
    <property type="match status" value="1"/>
</dbReference>
<dbReference type="Gene3D" id="3.30.565.10">
    <property type="entry name" value="Histidine kinase-like ATPase, C-terminal domain"/>
    <property type="match status" value="1"/>
</dbReference>
<dbReference type="CDD" id="cd00088">
    <property type="entry name" value="HPT"/>
    <property type="match status" value="1"/>
</dbReference>
<evidence type="ECO:0000256" key="10">
    <source>
        <dbReference type="ARBA" id="ARBA00023012"/>
    </source>
</evidence>
<evidence type="ECO:0000256" key="1">
    <source>
        <dbReference type="ARBA" id="ARBA00000085"/>
    </source>
</evidence>
<feature type="domain" description="HPt" evidence="16">
    <location>
        <begin position="2"/>
        <end position="109"/>
    </location>
</feature>
<dbReference type="SUPFAM" id="SSF47384">
    <property type="entry name" value="Homodimeric domain of signal transducing histidine kinase"/>
    <property type="match status" value="1"/>
</dbReference>
<dbReference type="Proteomes" id="UP000027341">
    <property type="component" value="Unassembled WGS sequence"/>
</dbReference>
<evidence type="ECO:0000256" key="3">
    <source>
        <dbReference type="ARBA" id="ARBA00021495"/>
    </source>
</evidence>
<dbReference type="InterPro" id="IPR037006">
    <property type="entry name" value="CheA-like_homodim_sf"/>
</dbReference>
<evidence type="ECO:0000256" key="6">
    <source>
        <dbReference type="ARBA" id="ARBA00022679"/>
    </source>
</evidence>
<evidence type="ECO:0000259" key="15">
    <source>
        <dbReference type="PROSITE" id="PS50851"/>
    </source>
</evidence>
<dbReference type="CDD" id="cd00731">
    <property type="entry name" value="CheA_reg"/>
    <property type="match status" value="1"/>
</dbReference>
<dbReference type="FunFam" id="2.30.30.40:FF:000048">
    <property type="entry name" value="Chemotaxis protein CheA, putative"/>
    <property type="match status" value="1"/>
</dbReference>
<evidence type="ECO:0000256" key="7">
    <source>
        <dbReference type="ARBA" id="ARBA00022741"/>
    </source>
</evidence>
<dbReference type="PRINTS" id="PR00344">
    <property type="entry name" value="BCTRLSENSOR"/>
</dbReference>
<dbReference type="SMART" id="SM00073">
    <property type="entry name" value="HPT"/>
    <property type="match status" value="1"/>
</dbReference>
<evidence type="ECO:0000256" key="13">
    <source>
        <dbReference type="SAM" id="MobiDB-lite"/>
    </source>
</evidence>
<protein>
    <recommendedName>
        <fullName evidence="3">Chemotaxis protein CheA</fullName>
        <ecNumber evidence="2">2.7.13.3</ecNumber>
    </recommendedName>
</protein>
<keyword evidence="5 12" id="KW-0597">Phosphoprotein</keyword>
<feature type="compositionally biased region" description="Polar residues" evidence="13">
    <location>
        <begin position="130"/>
        <end position="143"/>
    </location>
</feature>
<comment type="catalytic activity">
    <reaction evidence="1">
        <text>ATP + protein L-histidine = ADP + protein N-phospho-L-histidine.</text>
        <dbReference type="EC" id="2.7.13.3"/>
    </reaction>
</comment>
<dbReference type="SUPFAM" id="SSF47226">
    <property type="entry name" value="Histidine-containing phosphotransfer domain, HPT domain"/>
    <property type="match status" value="1"/>
</dbReference>
<dbReference type="SMART" id="SM00260">
    <property type="entry name" value="CheW"/>
    <property type="match status" value="1"/>
</dbReference>
<dbReference type="PROSITE" id="PS50894">
    <property type="entry name" value="HPT"/>
    <property type="match status" value="1"/>
</dbReference>
<dbReference type="InterPro" id="IPR036641">
    <property type="entry name" value="HPT_dom_sf"/>
</dbReference>
<dbReference type="Gene3D" id="2.30.30.40">
    <property type="entry name" value="SH3 Domains"/>
    <property type="match status" value="1"/>
</dbReference>
<evidence type="ECO:0000256" key="5">
    <source>
        <dbReference type="ARBA" id="ARBA00022553"/>
    </source>
</evidence>
<keyword evidence="10" id="KW-0902">Two-component regulatory system</keyword>
<dbReference type="PANTHER" id="PTHR43395">
    <property type="entry name" value="SENSOR HISTIDINE KINASE CHEA"/>
    <property type="match status" value="1"/>
</dbReference>
<dbReference type="FunFam" id="3.30.565.10:FF:000016">
    <property type="entry name" value="Chemotaxis protein CheA, putative"/>
    <property type="match status" value="1"/>
</dbReference>
<accession>A0A066ZWA2</accession>
<evidence type="ECO:0000256" key="8">
    <source>
        <dbReference type="ARBA" id="ARBA00022777"/>
    </source>
</evidence>
<dbReference type="EMBL" id="JMIU01000001">
    <property type="protein sequence ID" value="KDN96559.1"/>
    <property type="molecule type" value="Genomic_DNA"/>
</dbReference>
<feature type="region of interest" description="Disordered" evidence="13">
    <location>
        <begin position="130"/>
        <end position="151"/>
    </location>
</feature>
<dbReference type="Pfam" id="PF01627">
    <property type="entry name" value="Hpt"/>
    <property type="match status" value="1"/>
</dbReference>
<proteinExistence type="predicted"/>
<dbReference type="PROSITE" id="PS50851">
    <property type="entry name" value="CHEW"/>
    <property type="match status" value="1"/>
</dbReference>
<dbReference type="InterPro" id="IPR036890">
    <property type="entry name" value="HATPase_C_sf"/>
</dbReference>
<keyword evidence="7" id="KW-0547">Nucleotide-binding</keyword>
<dbReference type="InterPro" id="IPR004358">
    <property type="entry name" value="Sig_transdc_His_kin-like_C"/>
</dbReference>
<comment type="function">
    <text evidence="11">Involved in the transmission of sensory signals from the chemoreceptors to the flagellar motors. CheA is autophosphorylated; it can transfer its phosphate group to either CheB or CheY.</text>
</comment>
<gene>
    <name evidence="17" type="ORF">EI16_09895</name>
</gene>
<dbReference type="STRING" id="28885.EI16_09895"/>
<evidence type="ECO:0000256" key="4">
    <source>
        <dbReference type="ARBA" id="ARBA00022500"/>
    </source>
</evidence>
<dbReference type="GO" id="GO:0005737">
    <property type="term" value="C:cytoplasm"/>
    <property type="evidence" value="ECO:0007669"/>
    <property type="project" value="InterPro"/>
</dbReference>
<dbReference type="InterPro" id="IPR036097">
    <property type="entry name" value="HisK_dim/P_sf"/>
</dbReference>
<evidence type="ECO:0000259" key="16">
    <source>
        <dbReference type="PROSITE" id="PS50894"/>
    </source>
</evidence>
<reference evidence="17 18" key="1">
    <citation type="submission" date="2014-04" db="EMBL/GenBank/DDBJ databases">
        <title>Draft genome sequence of Hydrogenovibrio marinus MH-110, a model organism for aerobic H2 metabolism.</title>
        <authorList>
            <person name="Cha H.J."/>
            <person name="Jo B.H."/>
            <person name="Hwang B.H."/>
        </authorList>
    </citation>
    <scope>NUCLEOTIDE SEQUENCE [LARGE SCALE GENOMIC DNA]</scope>
    <source>
        <strain evidence="17 18">MH-110</strain>
    </source>
</reference>
<dbReference type="InterPro" id="IPR002545">
    <property type="entry name" value="CheW-lke_dom"/>
</dbReference>
<evidence type="ECO:0000259" key="14">
    <source>
        <dbReference type="PROSITE" id="PS50109"/>
    </source>
</evidence>
<dbReference type="SUPFAM" id="SSF50341">
    <property type="entry name" value="CheW-like"/>
    <property type="match status" value="1"/>
</dbReference>
<dbReference type="InterPro" id="IPR005467">
    <property type="entry name" value="His_kinase_dom"/>
</dbReference>
<organism evidence="17 18">
    <name type="scientific">Hydrogenovibrio marinus</name>
    <dbReference type="NCBI Taxonomy" id="28885"/>
    <lineage>
        <taxon>Bacteria</taxon>
        <taxon>Pseudomonadati</taxon>
        <taxon>Pseudomonadota</taxon>
        <taxon>Gammaproteobacteria</taxon>
        <taxon>Thiotrichales</taxon>
        <taxon>Piscirickettsiaceae</taxon>
        <taxon>Hydrogenovibrio</taxon>
    </lineage>
</organism>
<dbReference type="InterPro" id="IPR004105">
    <property type="entry name" value="CheA-like_dim"/>
</dbReference>
<dbReference type="SMART" id="SM00387">
    <property type="entry name" value="HATPase_c"/>
    <property type="match status" value="1"/>
</dbReference>
<dbReference type="AlphaFoldDB" id="A0A066ZWA2"/>
<dbReference type="InterPro" id="IPR036061">
    <property type="entry name" value="CheW-like_dom_sf"/>
</dbReference>
<evidence type="ECO:0000313" key="17">
    <source>
        <dbReference type="EMBL" id="KDN96559.1"/>
    </source>
</evidence>
<dbReference type="InterPro" id="IPR051315">
    <property type="entry name" value="Bact_Chemotaxis_CheA"/>
</dbReference>
<dbReference type="PANTHER" id="PTHR43395:SF10">
    <property type="entry name" value="CHEMOTAXIS PROTEIN CHEA"/>
    <property type="match status" value="1"/>
</dbReference>
<dbReference type="Gene3D" id="1.10.287.560">
    <property type="entry name" value="Histidine kinase CheA-like, homodimeric domain"/>
    <property type="match status" value="1"/>
</dbReference>
<dbReference type="SMART" id="SM01231">
    <property type="entry name" value="H-kinase_dim"/>
    <property type="match status" value="1"/>
</dbReference>
<evidence type="ECO:0000256" key="11">
    <source>
        <dbReference type="ARBA" id="ARBA00035100"/>
    </source>
</evidence>
<dbReference type="Pfam" id="PF01584">
    <property type="entry name" value="CheW"/>
    <property type="match status" value="1"/>
</dbReference>
<evidence type="ECO:0000313" key="18">
    <source>
        <dbReference type="Proteomes" id="UP000027341"/>
    </source>
</evidence>
<feature type="modified residue" description="Phosphohistidine" evidence="12">
    <location>
        <position position="49"/>
    </location>
</feature>
<dbReference type="CDD" id="cd16916">
    <property type="entry name" value="HATPase_CheA-like"/>
    <property type="match status" value="1"/>
</dbReference>
<keyword evidence="18" id="KW-1185">Reference proteome</keyword>
<dbReference type="GO" id="GO:0005524">
    <property type="term" value="F:ATP binding"/>
    <property type="evidence" value="ECO:0007669"/>
    <property type="project" value="UniProtKB-KW"/>
</dbReference>
<evidence type="ECO:0000256" key="2">
    <source>
        <dbReference type="ARBA" id="ARBA00012438"/>
    </source>
</evidence>
<keyword evidence="4" id="KW-0145">Chemotaxis</keyword>
<feature type="domain" description="CheW-like" evidence="15">
    <location>
        <begin position="558"/>
        <end position="693"/>
    </location>
</feature>
<dbReference type="Pfam" id="PF02518">
    <property type="entry name" value="HATPase_c"/>
    <property type="match status" value="1"/>
</dbReference>
<comment type="caution">
    <text evidence="17">The sequence shown here is derived from an EMBL/GenBank/DDBJ whole genome shotgun (WGS) entry which is preliminary data.</text>
</comment>
<name>A0A066ZWA2_HYDMR</name>
<sequence>MTMDMMETFRQTYLEESFEGLDVMEAGLLELPPGEPDNEKINEIFRAAHSIKGGSGTFGFTEIIDFTHVLETLLDEMRDGRRQVTQEANDVMLQAVDVLRDMMTRLQNHETIDEERAAEVQAELERILGTSSDGSSAEPTQAAASEPVTVQEAGQGTWKLELIPETELLQTGNEPIRIFRELETLGSLNAIVDDSSLPDINDLDPEKLYLKWTLELSGDNIQEDDIREVFEWIDGDGAEIKYHKPASTAAVSEPDVSAVAEVAVTQEPALSAAPVPKAETTPAAAPTAKKATAAKAVAPKQDSSIRVDLSKIDQMVNLVGELVITQSMLSQFGEQAEQGGDNTEWIDKLKEGLTHLERHTRDLQESVMNIRMLPVSFAFNRMPRIVHDVSQKLGKSIELVMEGEGTELDKTMLEALTDPLVHIVRNSIDHGIEAPDVREAAGKPRTGTVKMAAFHQGGNILIQITDDGAGINADKVYQKAVEKGVIEEGQHLSEQEIVDLIFHPGFSTADVVSDISGRGVGMDVVRRNIRGLGGSVEVKTELGKGSIFTIRLPLTLAILDGQLAKVGSETYVFPLVSIVESIQVDKSLVKGIAGQTELYKLRDNYIPVIRLHEKLGVEDARTDLESGLLVVVEDNGERAGIFVDDLLGQQQVVIKSLESNYMKVNSIAGATILGDGTVSLILDISETLSGHKGGSLQHSAA</sequence>